<feature type="compositionally biased region" description="Gly residues" evidence="1">
    <location>
        <begin position="484"/>
        <end position="495"/>
    </location>
</feature>
<sequence>MIRRWVSFWAVVLATAATMAWTASAQQDAAPPAAPSGPPRIGFVVGNANYPTAPLPTALADAGLVAEALRSVGFEIVEGADLTQADLVRSFREYLGKLEQAGPDAVGFMYFAGYGFAFEGDNYLAGVDAKLERDSDVPLDAVRLSDLLRSLGGAPARSKIVVVDAARKLPFRLAEQGLAPGLAAVEAPPGMLIGFSAAPGLVAPDQAGQGAYGAYATAIAEMVRAAGLDMPDVFTRIRARTHEITAGRQTPWHVSALTEPLVLVPADAVADAPAPVMPAASRGDRPFRELSDEEAYAIAIERDRLPVYVEFVEAFPNSPYAKRVWVIIRARREALAWQRAVEMNTPQSYWTYLRRYPNGIYARDAERRLGRLAAPVAPPQAFAPVEFADVPPPLPDEPPTYFYDDYPPAPPPPPVLIAPRPRYWVDLPPPPPPIYYGGLPPVSVMPVIPRVRPGVRIPVVLPGRPLPPNLPPNVRPGYPIGPGVRPGGPGPGTLGPGTPVLPGAPDVRPGAPGVPVAPVGPGVRPGVRPGGPPPQGLVGVPPGGPPPGPSVGGTPPGGVPPGGPGVRPGRPGGPVMPGAPGVRPGGPPPQGVVGVPPGGLPAGGPGVRPGRPGPGGLPPPGPGVRPGGPPPPTVVNRPPPPTVVNRPPPPPAVHRAPPPMVRPSPPPPTMVNRPPPPAVHRAPPPMVRPSPPPPPVVHRAPPPMVRPAPPPPPMARPAAPPPRPTMAAPPPRPAAPPPPPRRCVVVNGQQVCR</sequence>
<dbReference type="Proteomes" id="UP000438991">
    <property type="component" value="Unassembled WGS sequence"/>
</dbReference>
<feature type="region of interest" description="Disordered" evidence="1">
    <location>
        <begin position="480"/>
        <end position="753"/>
    </location>
</feature>
<evidence type="ECO:0000313" key="4">
    <source>
        <dbReference type="EMBL" id="MTW15241.1"/>
    </source>
</evidence>
<proteinExistence type="predicted"/>
<dbReference type="InterPro" id="IPR029030">
    <property type="entry name" value="Caspase-like_dom_sf"/>
</dbReference>
<feature type="compositionally biased region" description="Low complexity" evidence="1">
    <location>
        <begin position="496"/>
        <end position="527"/>
    </location>
</feature>
<dbReference type="AlphaFoldDB" id="A0A9X5AQM9"/>
<feature type="domain" description="Peptidase C14 caspase" evidence="3">
    <location>
        <begin position="43"/>
        <end position="261"/>
    </location>
</feature>
<dbReference type="EMBL" id="WNKV01000002">
    <property type="protein sequence ID" value="MTW15241.1"/>
    <property type="molecule type" value="Genomic_DNA"/>
</dbReference>
<accession>A0A9X5AQM9</accession>
<dbReference type="Gene3D" id="3.40.50.1460">
    <property type="match status" value="1"/>
</dbReference>
<feature type="signal peptide" evidence="2">
    <location>
        <begin position="1"/>
        <end position="25"/>
    </location>
</feature>
<reference evidence="4 5" key="1">
    <citation type="submission" date="2019-11" db="EMBL/GenBank/DDBJ databases">
        <title>Whole-genome sequence of Rhodoplanes serenus DSM 18633, type strain.</title>
        <authorList>
            <person name="Kyndt J.A."/>
            <person name="Meyer T.E."/>
        </authorList>
    </citation>
    <scope>NUCLEOTIDE SEQUENCE [LARGE SCALE GENOMIC DNA]</scope>
    <source>
        <strain evidence="4 5">DSM 18633</strain>
    </source>
</reference>
<evidence type="ECO:0000256" key="1">
    <source>
        <dbReference type="SAM" id="MobiDB-lite"/>
    </source>
</evidence>
<feature type="compositionally biased region" description="Gly residues" evidence="1">
    <location>
        <begin position="596"/>
        <end position="607"/>
    </location>
</feature>
<gene>
    <name evidence="4" type="ORF">GJ689_03355</name>
</gene>
<feature type="chain" id="PRO_5040788038" evidence="2">
    <location>
        <begin position="26"/>
        <end position="753"/>
    </location>
</feature>
<evidence type="ECO:0000256" key="2">
    <source>
        <dbReference type="SAM" id="SignalP"/>
    </source>
</evidence>
<dbReference type="PANTHER" id="PTHR22576">
    <property type="entry name" value="MUCOSA ASSOCIATED LYMPHOID TISSUE LYMPHOMA TRANSLOCATION PROTEIN 1/PARACASPASE"/>
    <property type="match status" value="1"/>
</dbReference>
<evidence type="ECO:0000313" key="5">
    <source>
        <dbReference type="Proteomes" id="UP000438991"/>
    </source>
</evidence>
<organism evidence="4 5">
    <name type="scientific">Rhodoplanes serenus</name>
    <dbReference type="NCBI Taxonomy" id="200615"/>
    <lineage>
        <taxon>Bacteria</taxon>
        <taxon>Pseudomonadati</taxon>
        <taxon>Pseudomonadota</taxon>
        <taxon>Alphaproteobacteria</taxon>
        <taxon>Hyphomicrobiales</taxon>
        <taxon>Nitrobacteraceae</taxon>
        <taxon>Rhodoplanes</taxon>
    </lineage>
</organism>
<dbReference type="GO" id="GO:0004197">
    <property type="term" value="F:cysteine-type endopeptidase activity"/>
    <property type="evidence" value="ECO:0007669"/>
    <property type="project" value="InterPro"/>
</dbReference>
<name>A0A9X5AQM9_9BRAD</name>
<dbReference type="InterPro" id="IPR052039">
    <property type="entry name" value="Caspase-related_regulators"/>
</dbReference>
<dbReference type="RefSeq" id="WP_155478559.1">
    <property type="nucleotide sequence ID" value="NZ_WNKV01000002.1"/>
</dbReference>
<evidence type="ECO:0000259" key="3">
    <source>
        <dbReference type="Pfam" id="PF00656"/>
    </source>
</evidence>
<keyword evidence="2" id="KW-0732">Signal</keyword>
<comment type="caution">
    <text evidence="4">The sequence shown here is derived from an EMBL/GenBank/DDBJ whole genome shotgun (WGS) entry which is preliminary data.</text>
</comment>
<dbReference type="Pfam" id="PF00656">
    <property type="entry name" value="Peptidase_C14"/>
    <property type="match status" value="1"/>
</dbReference>
<feature type="compositionally biased region" description="Pro residues" evidence="1">
    <location>
        <begin position="611"/>
        <end position="741"/>
    </location>
</feature>
<dbReference type="GO" id="GO:0006508">
    <property type="term" value="P:proteolysis"/>
    <property type="evidence" value="ECO:0007669"/>
    <property type="project" value="InterPro"/>
</dbReference>
<dbReference type="InterPro" id="IPR011600">
    <property type="entry name" value="Pept_C14_caspase"/>
</dbReference>
<protein>
    <submittedName>
        <fullName evidence="4">Caspase-like domain-containing protein</fullName>
    </submittedName>
</protein>
<dbReference type="PANTHER" id="PTHR22576:SF37">
    <property type="entry name" value="MUCOSA-ASSOCIATED LYMPHOID TISSUE LYMPHOMA TRANSLOCATION PROTEIN 1"/>
    <property type="match status" value="1"/>
</dbReference>
<dbReference type="SUPFAM" id="SSF52129">
    <property type="entry name" value="Caspase-like"/>
    <property type="match status" value="1"/>
</dbReference>